<organism evidence="2 3">
    <name type="scientific">Brevibacillus fluminis</name>
    <dbReference type="NCBI Taxonomy" id="511487"/>
    <lineage>
        <taxon>Bacteria</taxon>
        <taxon>Bacillati</taxon>
        <taxon>Bacillota</taxon>
        <taxon>Bacilli</taxon>
        <taxon>Bacillales</taxon>
        <taxon>Paenibacillaceae</taxon>
        <taxon>Brevibacillus</taxon>
    </lineage>
</organism>
<dbReference type="RefSeq" id="WP_122916514.1">
    <property type="nucleotide sequence ID" value="NZ_RHHQ01000004.1"/>
</dbReference>
<accession>A0A3M8DUV5</accession>
<protein>
    <submittedName>
        <fullName evidence="2">Uncharacterized protein</fullName>
    </submittedName>
</protein>
<evidence type="ECO:0000313" key="3">
    <source>
        <dbReference type="Proteomes" id="UP000271031"/>
    </source>
</evidence>
<gene>
    <name evidence="2" type="ORF">EDM56_03625</name>
</gene>
<keyword evidence="3" id="KW-1185">Reference proteome</keyword>
<dbReference type="OrthoDB" id="2476294at2"/>
<dbReference type="AlphaFoldDB" id="A0A3M8DUV5"/>
<evidence type="ECO:0000313" key="2">
    <source>
        <dbReference type="EMBL" id="RNB91852.1"/>
    </source>
</evidence>
<feature type="compositionally biased region" description="Basic and acidic residues" evidence="1">
    <location>
        <begin position="40"/>
        <end position="108"/>
    </location>
</feature>
<name>A0A3M8DUV5_9BACL</name>
<feature type="compositionally biased region" description="Basic and acidic residues" evidence="1">
    <location>
        <begin position="20"/>
        <end position="31"/>
    </location>
</feature>
<dbReference type="Proteomes" id="UP000271031">
    <property type="component" value="Unassembled WGS sequence"/>
</dbReference>
<proteinExistence type="predicted"/>
<feature type="region of interest" description="Disordered" evidence="1">
    <location>
        <begin position="20"/>
        <end position="108"/>
    </location>
</feature>
<sequence>MSLKAVELQVAIPRTQELARQQENHQQRLWHEQQSMITERNQEDQHNRVRTQELEKSAKGYNKEDRERERRKSHEAMEQLEERRQEEERKPHVPMKDPLRGRHVDISL</sequence>
<reference evidence="2 3" key="1">
    <citation type="submission" date="2018-10" db="EMBL/GenBank/DDBJ databases">
        <title>Phylogenomics of Brevibacillus.</title>
        <authorList>
            <person name="Dunlap C."/>
        </authorList>
    </citation>
    <scope>NUCLEOTIDE SEQUENCE [LARGE SCALE GENOMIC DNA]</scope>
    <source>
        <strain evidence="2 3">JCM 15716</strain>
    </source>
</reference>
<evidence type="ECO:0000256" key="1">
    <source>
        <dbReference type="SAM" id="MobiDB-lite"/>
    </source>
</evidence>
<dbReference type="EMBL" id="RHHQ01000004">
    <property type="protein sequence ID" value="RNB91852.1"/>
    <property type="molecule type" value="Genomic_DNA"/>
</dbReference>
<comment type="caution">
    <text evidence="2">The sequence shown here is derived from an EMBL/GenBank/DDBJ whole genome shotgun (WGS) entry which is preliminary data.</text>
</comment>